<dbReference type="NCBIfam" id="TIGR02227">
    <property type="entry name" value="sigpep_I_bact"/>
    <property type="match status" value="1"/>
</dbReference>
<keyword evidence="7" id="KW-0472">Membrane</keyword>
<dbReference type="PROSITE" id="PS00501">
    <property type="entry name" value="SPASE_I_1"/>
    <property type="match status" value="1"/>
</dbReference>
<evidence type="ECO:0000256" key="5">
    <source>
        <dbReference type="ARBA" id="ARBA00022801"/>
    </source>
</evidence>
<proteinExistence type="inferred from homology"/>
<dbReference type="PANTHER" id="PTHR43390">
    <property type="entry name" value="SIGNAL PEPTIDASE I"/>
    <property type="match status" value="1"/>
</dbReference>
<keyword evidence="4 7" id="KW-0645">Protease</keyword>
<feature type="region of interest" description="Disordered" evidence="9">
    <location>
        <begin position="257"/>
        <end position="278"/>
    </location>
</feature>
<evidence type="ECO:0000256" key="7">
    <source>
        <dbReference type="RuleBase" id="RU003993"/>
    </source>
</evidence>
<keyword evidence="7" id="KW-1133">Transmembrane helix</keyword>
<feature type="active site" evidence="6">
    <location>
        <position position="123"/>
    </location>
</feature>
<feature type="region of interest" description="Disordered" evidence="9">
    <location>
        <begin position="1"/>
        <end position="24"/>
    </location>
</feature>
<gene>
    <name evidence="11" type="ORF">J2Y00_001754</name>
</gene>
<dbReference type="GO" id="GO:0006465">
    <property type="term" value="P:signal peptide processing"/>
    <property type="evidence" value="ECO:0007669"/>
    <property type="project" value="InterPro"/>
</dbReference>
<evidence type="ECO:0000256" key="2">
    <source>
        <dbReference type="ARBA" id="ARBA00009370"/>
    </source>
</evidence>
<reference evidence="11" key="1">
    <citation type="submission" date="2023-07" db="EMBL/GenBank/DDBJ databases">
        <title>Sorghum-associated microbial communities from plants grown in Nebraska, USA.</title>
        <authorList>
            <person name="Schachtman D."/>
        </authorList>
    </citation>
    <scope>NUCLEOTIDE SEQUENCE</scope>
    <source>
        <strain evidence="11">BE330</strain>
    </source>
</reference>
<dbReference type="SUPFAM" id="SSF51306">
    <property type="entry name" value="LexA/Signal peptidase"/>
    <property type="match status" value="1"/>
</dbReference>
<dbReference type="GO" id="GO:0016020">
    <property type="term" value="C:membrane"/>
    <property type="evidence" value="ECO:0007669"/>
    <property type="project" value="UniProtKB-SubCell"/>
</dbReference>
<evidence type="ECO:0000256" key="9">
    <source>
        <dbReference type="SAM" id="MobiDB-lite"/>
    </source>
</evidence>
<comment type="catalytic activity">
    <reaction evidence="1 7">
        <text>Cleavage of hydrophobic, N-terminal signal or leader sequences from secreted and periplasmic proteins.</text>
        <dbReference type="EC" id="3.4.21.89"/>
    </reaction>
</comment>
<feature type="transmembrane region" description="Helical" evidence="7">
    <location>
        <begin position="41"/>
        <end position="59"/>
    </location>
</feature>
<organism evidence="11 12">
    <name type="scientific">Deinococcus soli</name>
    <name type="common">ex Cha et al. 2016</name>
    <dbReference type="NCBI Taxonomy" id="1309411"/>
    <lineage>
        <taxon>Bacteria</taxon>
        <taxon>Thermotogati</taxon>
        <taxon>Deinococcota</taxon>
        <taxon>Deinococci</taxon>
        <taxon>Deinococcales</taxon>
        <taxon>Deinococcaceae</taxon>
        <taxon>Deinococcus</taxon>
    </lineage>
</organism>
<dbReference type="InterPro" id="IPR019756">
    <property type="entry name" value="Pept_S26A_signal_pept_1_Ser-AS"/>
</dbReference>
<evidence type="ECO:0000256" key="6">
    <source>
        <dbReference type="PIRSR" id="PIRSR600223-1"/>
    </source>
</evidence>
<sequence length="278" mass="31028">MTSPYLPGHRPLPPPAPPPPSRMQVWSRRVAGPLRAAWRGWIGPAVFALIFTQFGWTVVKVDGTSMMPTLRHGERVLIPRYESWLARAGRHTYHRGDILVFHAPPRVADHDFFGYRTRQYLIKRLVAVGGDRVEMRRGVLTVNGVPVDETPIRTYWAAQDCLDTDSVIANHAQSDMQGFVPTRTAFTVPAGQLFVMGDNRSERGSEDSRVFGSVPIRDVAGRAAAVVWPLRRTEHLDYNCALAKYVLMEPEQAVTPRGPLVAAPRPLPAPAAYQHPSR</sequence>
<evidence type="ECO:0000256" key="8">
    <source>
        <dbReference type="RuleBase" id="RU362042"/>
    </source>
</evidence>
<keyword evidence="5 7" id="KW-0378">Hydrolase</keyword>
<accession>A0AAE3XBW0</accession>
<dbReference type="EMBL" id="JAVDQK010000004">
    <property type="protein sequence ID" value="MDR6218191.1"/>
    <property type="molecule type" value="Genomic_DNA"/>
</dbReference>
<comment type="similarity">
    <text evidence="2 8">Belongs to the peptidase S26 family.</text>
</comment>
<dbReference type="InterPro" id="IPR036286">
    <property type="entry name" value="LexA/Signal_pep-like_sf"/>
</dbReference>
<dbReference type="EC" id="3.4.21.89" evidence="3 7"/>
<dbReference type="RefSeq" id="WP_309854359.1">
    <property type="nucleotide sequence ID" value="NZ_JAVDQJ010000004.1"/>
</dbReference>
<dbReference type="PRINTS" id="PR00727">
    <property type="entry name" value="LEADERPTASE"/>
</dbReference>
<feature type="compositionally biased region" description="Pro residues" evidence="9">
    <location>
        <begin position="10"/>
        <end position="21"/>
    </location>
</feature>
<dbReference type="GO" id="GO:0009003">
    <property type="term" value="F:signal peptidase activity"/>
    <property type="evidence" value="ECO:0007669"/>
    <property type="project" value="UniProtKB-EC"/>
</dbReference>
<name>A0AAE3XBW0_9DEIO</name>
<evidence type="ECO:0000259" key="10">
    <source>
        <dbReference type="Pfam" id="PF10502"/>
    </source>
</evidence>
<comment type="caution">
    <text evidence="11">The sequence shown here is derived from an EMBL/GenBank/DDBJ whole genome shotgun (WGS) entry which is preliminary data.</text>
</comment>
<dbReference type="InterPro" id="IPR019533">
    <property type="entry name" value="Peptidase_S26"/>
</dbReference>
<dbReference type="CDD" id="cd06530">
    <property type="entry name" value="S26_SPase_I"/>
    <property type="match status" value="1"/>
</dbReference>
<feature type="domain" description="Peptidase S26" evidence="10">
    <location>
        <begin position="45"/>
        <end position="228"/>
    </location>
</feature>
<evidence type="ECO:0000256" key="3">
    <source>
        <dbReference type="ARBA" id="ARBA00013208"/>
    </source>
</evidence>
<evidence type="ECO:0000256" key="1">
    <source>
        <dbReference type="ARBA" id="ARBA00000677"/>
    </source>
</evidence>
<evidence type="ECO:0000313" key="11">
    <source>
        <dbReference type="EMBL" id="MDR6218191.1"/>
    </source>
</evidence>
<keyword evidence="7" id="KW-0812">Transmembrane</keyword>
<dbReference type="Gene3D" id="2.10.109.10">
    <property type="entry name" value="Umud Fragment, subunit A"/>
    <property type="match status" value="1"/>
</dbReference>
<evidence type="ECO:0000256" key="4">
    <source>
        <dbReference type="ARBA" id="ARBA00022670"/>
    </source>
</evidence>
<dbReference type="InterPro" id="IPR019757">
    <property type="entry name" value="Pept_S26A_signal_pept_1_Lys-AS"/>
</dbReference>
<dbReference type="Proteomes" id="UP001185331">
    <property type="component" value="Unassembled WGS sequence"/>
</dbReference>
<protein>
    <recommendedName>
        <fullName evidence="3 7">Signal peptidase I</fullName>
        <ecNumber evidence="3 7">3.4.21.89</ecNumber>
    </recommendedName>
</protein>
<comment type="subcellular location">
    <subcellularLocation>
        <location evidence="8">Membrane</location>
        <topology evidence="8">Single-pass type II membrane protein</topology>
    </subcellularLocation>
</comment>
<dbReference type="PANTHER" id="PTHR43390:SF1">
    <property type="entry name" value="CHLOROPLAST PROCESSING PEPTIDASE"/>
    <property type="match status" value="1"/>
</dbReference>
<evidence type="ECO:0000313" key="12">
    <source>
        <dbReference type="Proteomes" id="UP001185331"/>
    </source>
</evidence>
<feature type="active site" evidence="6">
    <location>
        <position position="65"/>
    </location>
</feature>
<dbReference type="Pfam" id="PF10502">
    <property type="entry name" value="Peptidase_S26"/>
    <property type="match status" value="1"/>
</dbReference>
<dbReference type="AlphaFoldDB" id="A0AAE3XBW0"/>
<dbReference type="PROSITE" id="PS00760">
    <property type="entry name" value="SPASE_I_2"/>
    <property type="match status" value="1"/>
</dbReference>
<dbReference type="GO" id="GO:0004252">
    <property type="term" value="F:serine-type endopeptidase activity"/>
    <property type="evidence" value="ECO:0007669"/>
    <property type="project" value="InterPro"/>
</dbReference>
<dbReference type="InterPro" id="IPR000223">
    <property type="entry name" value="Pept_S26A_signal_pept_1"/>
</dbReference>